<keyword evidence="4" id="KW-1185">Reference proteome</keyword>
<evidence type="ECO:0000313" key="3">
    <source>
        <dbReference type="EMBL" id="OOY11390.1"/>
    </source>
</evidence>
<gene>
    <name evidence="3" type="ORF">BMG00_16880</name>
</gene>
<proteinExistence type="predicted"/>
<evidence type="ECO:0000259" key="2">
    <source>
        <dbReference type="Pfam" id="PF13670"/>
    </source>
</evidence>
<name>A0ABX3MIV4_9RHOB</name>
<evidence type="ECO:0000256" key="1">
    <source>
        <dbReference type="SAM" id="SignalP"/>
    </source>
</evidence>
<accession>A0ABX3MIV4</accession>
<feature type="domain" description="PepSY" evidence="2">
    <location>
        <begin position="13"/>
        <end position="85"/>
    </location>
</feature>
<feature type="signal peptide" evidence="1">
    <location>
        <begin position="1"/>
        <end position="28"/>
    </location>
</feature>
<dbReference type="Pfam" id="PF13670">
    <property type="entry name" value="PepSY_2"/>
    <property type="match status" value="1"/>
</dbReference>
<sequence length="90" mass="9974">MRIEPMKKLTLIAAAALIAGTSALPVLAEQPVAQDKADKLGAELKAQGYEVRRMEMEDGYIEVYALKDGKRMELYFDSNLKQVTRKGDNG</sequence>
<keyword evidence="1" id="KW-0732">Signal</keyword>
<dbReference type="InterPro" id="IPR025711">
    <property type="entry name" value="PepSY"/>
</dbReference>
<organism evidence="3 4">
    <name type="scientific">Thioclava marina</name>
    <dbReference type="NCBI Taxonomy" id="1915077"/>
    <lineage>
        <taxon>Bacteria</taxon>
        <taxon>Pseudomonadati</taxon>
        <taxon>Pseudomonadota</taxon>
        <taxon>Alphaproteobacteria</taxon>
        <taxon>Rhodobacterales</taxon>
        <taxon>Paracoccaceae</taxon>
        <taxon>Thioclava</taxon>
    </lineage>
</organism>
<feature type="chain" id="PRO_5046011615" description="PepSY domain-containing protein" evidence="1">
    <location>
        <begin position="29"/>
        <end position="90"/>
    </location>
</feature>
<reference evidence="3 4" key="1">
    <citation type="submission" date="2016-11" db="EMBL/GenBank/DDBJ databases">
        <title>A multilocus sequence analysis scheme for characterization of bacteria in the genus Thioclava.</title>
        <authorList>
            <person name="Liu Y."/>
            <person name="Shao Z."/>
        </authorList>
    </citation>
    <scope>NUCLEOTIDE SEQUENCE [LARGE SCALE GENOMIC DNA]</scope>
    <source>
        <strain evidence="3 4">11.10-0-13</strain>
    </source>
</reference>
<protein>
    <recommendedName>
        <fullName evidence="2">PepSY domain-containing protein</fullName>
    </recommendedName>
</protein>
<evidence type="ECO:0000313" key="4">
    <source>
        <dbReference type="Proteomes" id="UP000242224"/>
    </source>
</evidence>
<dbReference type="Proteomes" id="UP000242224">
    <property type="component" value="Unassembled WGS sequence"/>
</dbReference>
<comment type="caution">
    <text evidence="3">The sequence shown here is derived from an EMBL/GenBank/DDBJ whole genome shotgun (WGS) entry which is preliminary data.</text>
</comment>
<dbReference type="EMBL" id="MPZS01000003">
    <property type="protein sequence ID" value="OOY11390.1"/>
    <property type="molecule type" value="Genomic_DNA"/>
</dbReference>